<reference evidence="10" key="1">
    <citation type="submission" date="2020-05" db="EMBL/GenBank/DDBJ databases">
        <authorList>
            <person name="Zeng H."/>
            <person name="Chan Y.K."/>
            <person name="Watt R.M."/>
        </authorList>
    </citation>
    <scope>NUCLEOTIDE SEQUENCE</scope>
    <source>
        <strain evidence="10">ATCC 700773</strain>
    </source>
</reference>
<evidence type="ECO:0000256" key="2">
    <source>
        <dbReference type="ARBA" id="ARBA00022723"/>
    </source>
</evidence>
<keyword evidence="6" id="KW-0464">Manganese</keyword>
<dbReference type="GO" id="GO:0003906">
    <property type="term" value="F:DNA-(apurinic or apyrimidinic site) endonuclease activity"/>
    <property type="evidence" value="ECO:0007669"/>
    <property type="project" value="TreeGrafter"/>
</dbReference>
<comment type="cofactor">
    <cofactor evidence="6">
        <name>Mg(2+)</name>
        <dbReference type="ChEBI" id="CHEBI:18420"/>
    </cofactor>
    <cofactor evidence="6">
        <name>Mn(2+)</name>
        <dbReference type="ChEBI" id="CHEBI:29035"/>
    </cofactor>
    <text evidence="6">Probably binds two magnesium or manganese ions per subunit.</text>
</comment>
<feature type="compositionally biased region" description="Basic and acidic residues" evidence="8">
    <location>
        <begin position="78"/>
        <end position="99"/>
    </location>
</feature>
<comment type="similarity">
    <text evidence="1">Belongs to the DNA repair enzymes AP/ExoA family.</text>
</comment>
<feature type="active site" description="Proton acceptor" evidence="5">
    <location>
        <position position="328"/>
    </location>
</feature>
<feature type="region of interest" description="Disordered" evidence="8">
    <location>
        <begin position="46"/>
        <end position="113"/>
    </location>
</feature>
<evidence type="ECO:0000256" key="6">
    <source>
        <dbReference type="PIRSR" id="PIRSR604808-2"/>
    </source>
</evidence>
<dbReference type="Gene3D" id="3.60.10.10">
    <property type="entry name" value="Endonuclease/exonuclease/phosphatase"/>
    <property type="match status" value="1"/>
</dbReference>
<evidence type="ECO:0000313" key="11">
    <source>
        <dbReference type="Proteomes" id="UP000671995"/>
    </source>
</evidence>
<dbReference type="Proteomes" id="UP000671995">
    <property type="component" value="Chromosome"/>
</dbReference>
<evidence type="ECO:0000256" key="1">
    <source>
        <dbReference type="ARBA" id="ARBA00007092"/>
    </source>
</evidence>
<feature type="active site" description="Proton donor/acceptor" evidence="5">
    <location>
        <position position="231"/>
    </location>
</feature>
<gene>
    <name evidence="10" type="primary">xth</name>
    <name evidence="10" type="ORF">HRI96_03405</name>
</gene>
<organism evidence="10 11">
    <name type="scientific">Treponema parvum</name>
    <dbReference type="NCBI Taxonomy" id="138851"/>
    <lineage>
        <taxon>Bacteria</taxon>
        <taxon>Pseudomonadati</taxon>
        <taxon>Spirochaetota</taxon>
        <taxon>Spirochaetia</taxon>
        <taxon>Spirochaetales</taxon>
        <taxon>Treponemataceae</taxon>
        <taxon>Treponema</taxon>
    </lineage>
</organism>
<feature type="binding site" evidence="6">
    <location>
        <position position="35"/>
    </location>
    <ligand>
        <name>Mg(2+)</name>
        <dbReference type="ChEBI" id="CHEBI:18420"/>
        <label>1</label>
    </ligand>
</feature>
<sequence length="339" mass="36951">MNIISWNVNGLRAVEKKGFIPWLLSSGADVVCIQETKADISQLSPELIAPGDDPASQGSAEADPGLNPSDENFLAAGKDGKGGRDDKNAKNGIESKDGGEAFSGEKSGNGKKSGIGGIRSGIFSGSAGTEPRTKISYYSYFSSAKKAGYSGTAVYSLKKPDKVTTLGIPEFDDEGRVTAAFFGSTVIISAYFPNSQAEGARLPYKLRFCDAILNFCADLVSSKNNVVLCGDYNIAHKPIDLENPKANENNPGYLPEERAWMDKFTSSGYVDTFRRFCADPKQYTWWSYRFRAREKDIGWRIDYQCVNENFLPSVKSSSILKNVMGSDHCPINIEISESL</sequence>
<accession>A0A975IC03</accession>
<evidence type="ECO:0000313" key="10">
    <source>
        <dbReference type="EMBL" id="QTQ11323.1"/>
    </source>
</evidence>
<dbReference type="GO" id="GO:0003677">
    <property type="term" value="F:DNA binding"/>
    <property type="evidence" value="ECO:0007669"/>
    <property type="project" value="InterPro"/>
</dbReference>
<feature type="binding site" evidence="6">
    <location>
        <position position="233"/>
    </location>
    <ligand>
        <name>Mg(2+)</name>
        <dbReference type="ChEBI" id="CHEBI:18420"/>
        <label>1</label>
    </ligand>
</feature>
<dbReference type="SUPFAM" id="SSF56219">
    <property type="entry name" value="DNase I-like"/>
    <property type="match status" value="2"/>
</dbReference>
<dbReference type="NCBIfam" id="TIGR00633">
    <property type="entry name" value="xth"/>
    <property type="match status" value="1"/>
</dbReference>
<evidence type="ECO:0000256" key="7">
    <source>
        <dbReference type="PIRSR" id="PIRSR604808-3"/>
    </source>
</evidence>
<dbReference type="PROSITE" id="PS51435">
    <property type="entry name" value="AP_NUCLEASE_F1_4"/>
    <property type="match status" value="1"/>
</dbReference>
<keyword evidence="3 10" id="KW-0378">Hydrolase</keyword>
<dbReference type="Pfam" id="PF03372">
    <property type="entry name" value="Exo_endo_phos"/>
    <property type="match status" value="1"/>
</dbReference>
<dbReference type="InterPro" id="IPR005135">
    <property type="entry name" value="Endo/exonuclease/phosphatase"/>
</dbReference>
<name>A0A975IC03_9SPIR</name>
<evidence type="ECO:0000256" key="4">
    <source>
        <dbReference type="ARBA" id="ARBA00022842"/>
    </source>
</evidence>
<evidence type="ECO:0000256" key="5">
    <source>
        <dbReference type="PIRSR" id="PIRSR604808-1"/>
    </source>
</evidence>
<dbReference type="PANTHER" id="PTHR22748:SF6">
    <property type="entry name" value="DNA-(APURINIC OR APYRIMIDINIC SITE) ENDONUCLEASE"/>
    <property type="match status" value="1"/>
</dbReference>
<dbReference type="EC" id="3.1.11.2" evidence="10"/>
<dbReference type="InterPro" id="IPR004808">
    <property type="entry name" value="AP_endonuc_1"/>
</dbReference>
<keyword evidence="4 6" id="KW-0460">Magnesium</keyword>
<reference evidence="10" key="2">
    <citation type="journal article" date="2021" name="Microbiol. Resour. Announc.">
        <title>Complete Genome Sequences of Three Human Oral Treponema parvum Isolates.</title>
        <authorList>
            <person name="Zeng H."/>
            <person name="Watt R.M."/>
        </authorList>
    </citation>
    <scope>NUCLEOTIDE SEQUENCE</scope>
    <source>
        <strain evidence="10">ATCC 700773</strain>
    </source>
</reference>
<dbReference type="InterPro" id="IPR036691">
    <property type="entry name" value="Endo/exonu/phosph_ase_sf"/>
</dbReference>
<dbReference type="EMBL" id="CP054257">
    <property type="protein sequence ID" value="QTQ11323.1"/>
    <property type="molecule type" value="Genomic_DNA"/>
</dbReference>
<evidence type="ECO:0000256" key="8">
    <source>
        <dbReference type="SAM" id="MobiDB-lite"/>
    </source>
</evidence>
<feature type="binding site" evidence="6">
    <location>
        <position position="328"/>
    </location>
    <ligand>
        <name>Mg(2+)</name>
        <dbReference type="ChEBI" id="CHEBI:18420"/>
        <label>1</label>
    </ligand>
</feature>
<dbReference type="NCBIfam" id="TIGR00195">
    <property type="entry name" value="exoDNase_III"/>
    <property type="match status" value="1"/>
</dbReference>
<evidence type="ECO:0000259" key="9">
    <source>
        <dbReference type="Pfam" id="PF03372"/>
    </source>
</evidence>
<dbReference type="GO" id="GO:0046872">
    <property type="term" value="F:metal ion binding"/>
    <property type="evidence" value="ECO:0007669"/>
    <property type="project" value="UniProtKB-KW"/>
</dbReference>
<dbReference type="PANTHER" id="PTHR22748">
    <property type="entry name" value="AP ENDONUCLEASE"/>
    <property type="match status" value="1"/>
</dbReference>
<evidence type="ECO:0000256" key="3">
    <source>
        <dbReference type="ARBA" id="ARBA00022801"/>
    </source>
</evidence>
<feature type="binding site" evidence="6">
    <location>
        <position position="231"/>
    </location>
    <ligand>
        <name>Mg(2+)</name>
        <dbReference type="ChEBI" id="CHEBI:18420"/>
        <label>1</label>
    </ligand>
</feature>
<feature type="site" description="Interaction with DNA substrate" evidence="7">
    <location>
        <position position="328"/>
    </location>
</feature>
<feature type="active site" evidence="5">
    <location>
        <position position="191"/>
    </location>
</feature>
<proteinExistence type="inferred from homology"/>
<dbReference type="InterPro" id="IPR020847">
    <property type="entry name" value="AP_endonuclease_F1_BS"/>
</dbReference>
<dbReference type="RefSeq" id="WP_210118118.1">
    <property type="nucleotide sequence ID" value="NZ_CP054257.1"/>
</dbReference>
<dbReference type="GO" id="GO:0008311">
    <property type="term" value="F:double-stranded DNA 3'-5' DNA exonuclease activity"/>
    <property type="evidence" value="ECO:0007669"/>
    <property type="project" value="UniProtKB-EC"/>
</dbReference>
<keyword evidence="2 6" id="KW-0479">Metal-binding</keyword>
<dbReference type="GO" id="GO:0006284">
    <property type="term" value="P:base-excision repair"/>
    <property type="evidence" value="ECO:0007669"/>
    <property type="project" value="TreeGrafter"/>
</dbReference>
<feature type="site" description="Transition state stabilizer" evidence="7">
    <location>
        <position position="233"/>
    </location>
</feature>
<feature type="binding site" evidence="6">
    <location>
        <position position="327"/>
    </location>
    <ligand>
        <name>Mg(2+)</name>
        <dbReference type="ChEBI" id="CHEBI:18420"/>
        <label>1</label>
    </ligand>
</feature>
<feature type="site" description="Important for catalytic activity" evidence="7">
    <location>
        <position position="302"/>
    </location>
</feature>
<dbReference type="AlphaFoldDB" id="A0A975IC03"/>
<feature type="domain" description="Endonuclease/exonuclease/phosphatase" evidence="9">
    <location>
        <begin position="4"/>
        <end position="328"/>
    </location>
</feature>
<protein>
    <submittedName>
        <fullName evidence="10">Exodeoxyribonuclease III</fullName>
        <ecNumber evidence="10">3.1.11.2</ecNumber>
    </submittedName>
</protein>
<dbReference type="GO" id="GO:0008081">
    <property type="term" value="F:phosphoric diester hydrolase activity"/>
    <property type="evidence" value="ECO:0007669"/>
    <property type="project" value="TreeGrafter"/>
</dbReference>
<feature type="binding site" evidence="6">
    <location>
        <position position="7"/>
    </location>
    <ligand>
        <name>Mg(2+)</name>
        <dbReference type="ChEBI" id="CHEBI:18420"/>
        <label>1</label>
    </ligand>
</feature>
<dbReference type="PROSITE" id="PS00726">
    <property type="entry name" value="AP_NUCLEASE_F1_1"/>
    <property type="match status" value="1"/>
</dbReference>